<evidence type="ECO:0000313" key="4">
    <source>
        <dbReference type="Proteomes" id="UP000633601"/>
    </source>
</evidence>
<accession>A0ABR8UXN7</accession>
<sequence>MIESPAPVVSEEPIPTPTPTPAGPVKPERPADMDRTDEVGAAAAAAYFLELYPYVMATGDLAEWDAMTWEETCEFCTTVRSESVTTMENGYAYTGAELELSSVTVGALDTLIGGYPVVADYVQSPHRSEGAAGEVISEDDGSSGRLQIDTLHTNDGWKILALVVEG</sequence>
<dbReference type="RefSeq" id="WP_191789030.1">
    <property type="nucleotide sequence ID" value="NZ_JACSQE010000001.1"/>
</dbReference>
<gene>
    <name evidence="3" type="ORF">H9640_01930</name>
</gene>
<comment type="caution">
    <text evidence="3">The sequence shown here is derived from an EMBL/GenBank/DDBJ whole genome shotgun (WGS) entry which is preliminary data.</text>
</comment>
<feature type="compositionally biased region" description="Pro residues" evidence="1">
    <location>
        <begin position="14"/>
        <end position="24"/>
    </location>
</feature>
<proteinExistence type="predicted"/>
<dbReference type="Proteomes" id="UP000633601">
    <property type="component" value="Unassembled WGS sequence"/>
</dbReference>
<evidence type="ECO:0000256" key="1">
    <source>
        <dbReference type="SAM" id="MobiDB-lite"/>
    </source>
</evidence>
<evidence type="ECO:0000313" key="3">
    <source>
        <dbReference type="EMBL" id="MBD7997313.1"/>
    </source>
</evidence>
<protein>
    <recommendedName>
        <fullName evidence="2">DUF6318 domain-containing protein</fullName>
    </recommendedName>
</protein>
<keyword evidence="4" id="KW-1185">Reference proteome</keyword>
<feature type="domain" description="DUF6318" evidence="2">
    <location>
        <begin position="26"/>
        <end position="159"/>
    </location>
</feature>
<dbReference type="InterPro" id="IPR046281">
    <property type="entry name" value="DUF6318"/>
</dbReference>
<organism evidence="3 4">
    <name type="scientific">Oerskovia gallyi</name>
    <dbReference type="NCBI Taxonomy" id="2762226"/>
    <lineage>
        <taxon>Bacteria</taxon>
        <taxon>Bacillati</taxon>
        <taxon>Actinomycetota</taxon>
        <taxon>Actinomycetes</taxon>
        <taxon>Micrococcales</taxon>
        <taxon>Cellulomonadaceae</taxon>
        <taxon>Oerskovia</taxon>
    </lineage>
</organism>
<dbReference type="EMBL" id="JACSQE010000001">
    <property type="protein sequence ID" value="MBD7997313.1"/>
    <property type="molecule type" value="Genomic_DNA"/>
</dbReference>
<dbReference type="Pfam" id="PF19843">
    <property type="entry name" value="DUF6318"/>
    <property type="match status" value="1"/>
</dbReference>
<feature type="region of interest" description="Disordered" evidence="1">
    <location>
        <begin position="1"/>
        <end position="33"/>
    </location>
</feature>
<evidence type="ECO:0000259" key="2">
    <source>
        <dbReference type="Pfam" id="PF19843"/>
    </source>
</evidence>
<reference evidence="3 4" key="1">
    <citation type="submission" date="2020-08" db="EMBL/GenBank/DDBJ databases">
        <title>A Genomic Blueprint of the Chicken Gut Microbiome.</title>
        <authorList>
            <person name="Gilroy R."/>
            <person name="Ravi A."/>
            <person name="Getino M."/>
            <person name="Pursley I."/>
            <person name="Horton D.L."/>
            <person name="Alikhan N.-F."/>
            <person name="Baker D."/>
            <person name="Gharbi K."/>
            <person name="Hall N."/>
            <person name="Watson M."/>
            <person name="Adriaenssens E.M."/>
            <person name="Foster-Nyarko E."/>
            <person name="Jarju S."/>
            <person name="Secka A."/>
            <person name="Antonio M."/>
            <person name="Oren A."/>
            <person name="Chaudhuri R."/>
            <person name="La Ragione R.M."/>
            <person name="Hildebrand F."/>
            <person name="Pallen M.J."/>
        </authorList>
    </citation>
    <scope>NUCLEOTIDE SEQUENCE [LARGE SCALE GENOMIC DNA]</scope>
    <source>
        <strain evidence="3 4">Sa2CUA8</strain>
    </source>
</reference>
<name>A0ABR8UXN7_9CELL</name>